<gene>
    <name evidence="11" type="ORF">ACFSJH_11825</name>
</gene>
<dbReference type="PANTHER" id="PTHR34220">
    <property type="entry name" value="SENSOR HISTIDINE KINASE YPDA"/>
    <property type="match status" value="1"/>
</dbReference>
<evidence type="ECO:0000256" key="6">
    <source>
        <dbReference type="ARBA" id="ARBA00022777"/>
    </source>
</evidence>
<protein>
    <submittedName>
        <fullName evidence="11">Sensor histidine kinase</fullName>
        <ecNumber evidence="11">2.7.13.3</ecNumber>
    </submittedName>
</protein>
<keyword evidence="5 9" id="KW-0812">Transmembrane</keyword>
<dbReference type="PROSITE" id="PS50885">
    <property type="entry name" value="HAMP"/>
    <property type="match status" value="1"/>
</dbReference>
<dbReference type="GO" id="GO:0004673">
    <property type="term" value="F:protein histidine kinase activity"/>
    <property type="evidence" value="ECO:0007669"/>
    <property type="project" value="UniProtKB-EC"/>
</dbReference>
<dbReference type="InterPro" id="IPR036890">
    <property type="entry name" value="HATPase_C_sf"/>
</dbReference>
<dbReference type="Pfam" id="PF06580">
    <property type="entry name" value="His_kinase"/>
    <property type="match status" value="1"/>
</dbReference>
<name>A0ABW4YL10_9BACL</name>
<dbReference type="CDD" id="cd06225">
    <property type="entry name" value="HAMP"/>
    <property type="match status" value="1"/>
</dbReference>
<evidence type="ECO:0000256" key="7">
    <source>
        <dbReference type="ARBA" id="ARBA00022989"/>
    </source>
</evidence>
<dbReference type="Proteomes" id="UP001597362">
    <property type="component" value="Unassembled WGS sequence"/>
</dbReference>
<dbReference type="PANTHER" id="PTHR34220:SF7">
    <property type="entry name" value="SENSOR HISTIDINE KINASE YPDA"/>
    <property type="match status" value="1"/>
</dbReference>
<keyword evidence="6 11" id="KW-0418">Kinase</keyword>
<comment type="caution">
    <text evidence="11">The sequence shown here is derived from an EMBL/GenBank/DDBJ whole genome shotgun (WGS) entry which is preliminary data.</text>
</comment>
<evidence type="ECO:0000256" key="3">
    <source>
        <dbReference type="ARBA" id="ARBA00022553"/>
    </source>
</evidence>
<accession>A0ABW4YL10</accession>
<dbReference type="Gene3D" id="3.30.565.10">
    <property type="entry name" value="Histidine kinase-like ATPase, C-terminal domain"/>
    <property type="match status" value="1"/>
</dbReference>
<evidence type="ECO:0000256" key="2">
    <source>
        <dbReference type="ARBA" id="ARBA00022475"/>
    </source>
</evidence>
<dbReference type="InterPro" id="IPR003660">
    <property type="entry name" value="HAMP_dom"/>
</dbReference>
<keyword evidence="4 11" id="KW-0808">Transferase</keyword>
<evidence type="ECO:0000256" key="9">
    <source>
        <dbReference type="SAM" id="Phobius"/>
    </source>
</evidence>
<dbReference type="Gene3D" id="3.30.450.20">
    <property type="entry name" value="PAS domain"/>
    <property type="match status" value="1"/>
</dbReference>
<sequence length="600" mass="68402">MKRRVNKWDTFSLRQKIVSTSVICLLVPLLISTAVSNYLSKDVLMENAVNNAQDAMKIVELNLAGLMNNILYITNYIQFDSEMNALLREGQTNDASAQNVLNYAKITSRLNSVTNLLNDIYITILTDSAGGYTNYSTYNHNFELFFKEPWFAQLQKQSAFETLWLGGQPNYMLSSQQDNPYLITIARKIQPSTTPLGYIIISLKESDFSKSFAQLTGSQELMLVDSEGTVLSHPDTSKIGQKFAYRDSIRYDQNDALVTSIAGEKYLLASHKLTYSDWSLVSLTRYKDANEKLNSIQRANLFIQVSFFSIFLIILIFFIRRSTKPLAKLGRVASEFETGNLSVRAHIEGNNEISKVGHSFDKMLDRIETMLNQIVQDQAKRRMLELETLQAQIHPHFLFNILNSIRLKILMKNDHENAALIQSLSHLLRMTINRNNEFIMLYQEIEVVNHYIKLMNMRQHKPIEFIVELTEQASMVEVPRLFIQPLIENAYIHGFNESGGKICIKASIQQQQLVITIVDNGNGMSEEQVNKLLTHLHNSGEESEAEEKYNIFSGIGMKNVYERLQLIYGPTVKLQLESELGVGTEVSLFIPIIAGEARYV</sequence>
<dbReference type="Pfam" id="PF02518">
    <property type="entry name" value="HATPase_c"/>
    <property type="match status" value="1"/>
</dbReference>
<evidence type="ECO:0000313" key="11">
    <source>
        <dbReference type="EMBL" id="MFD2116410.1"/>
    </source>
</evidence>
<keyword evidence="12" id="KW-1185">Reference proteome</keyword>
<feature type="transmembrane region" description="Helical" evidence="9">
    <location>
        <begin position="301"/>
        <end position="319"/>
    </location>
</feature>
<dbReference type="EC" id="2.7.13.3" evidence="11"/>
<dbReference type="SUPFAM" id="SSF158472">
    <property type="entry name" value="HAMP domain-like"/>
    <property type="match status" value="1"/>
</dbReference>
<keyword evidence="2" id="KW-1003">Cell membrane</keyword>
<keyword evidence="7 9" id="KW-1133">Transmembrane helix</keyword>
<dbReference type="InterPro" id="IPR033479">
    <property type="entry name" value="dCache_1"/>
</dbReference>
<evidence type="ECO:0000256" key="4">
    <source>
        <dbReference type="ARBA" id="ARBA00022679"/>
    </source>
</evidence>
<dbReference type="InterPro" id="IPR003594">
    <property type="entry name" value="HATPase_dom"/>
</dbReference>
<dbReference type="RefSeq" id="WP_377772547.1">
    <property type="nucleotide sequence ID" value="NZ_JBHUHO010000030.1"/>
</dbReference>
<dbReference type="Pfam" id="PF02743">
    <property type="entry name" value="dCache_1"/>
    <property type="match status" value="1"/>
</dbReference>
<evidence type="ECO:0000256" key="8">
    <source>
        <dbReference type="ARBA" id="ARBA00023136"/>
    </source>
</evidence>
<dbReference type="SMART" id="SM00304">
    <property type="entry name" value="HAMP"/>
    <property type="match status" value="1"/>
</dbReference>
<keyword evidence="8 9" id="KW-0472">Membrane</keyword>
<keyword evidence="3" id="KW-0597">Phosphoprotein</keyword>
<feature type="domain" description="HAMP" evidence="10">
    <location>
        <begin position="320"/>
        <end position="372"/>
    </location>
</feature>
<dbReference type="Gene3D" id="1.10.8.500">
    <property type="entry name" value="HAMP domain in histidine kinase"/>
    <property type="match status" value="1"/>
</dbReference>
<evidence type="ECO:0000256" key="5">
    <source>
        <dbReference type="ARBA" id="ARBA00022692"/>
    </source>
</evidence>
<organism evidence="11 12">
    <name type="scientific">Paenibacillus yanchengensis</name>
    <dbReference type="NCBI Taxonomy" id="2035833"/>
    <lineage>
        <taxon>Bacteria</taxon>
        <taxon>Bacillati</taxon>
        <taxon>Bacillota</taxon>
        <taxon>Bacilli</taxon>
        <taxon>Bacillales</taxon>
        <taxon>Paenibacillaceae</taxon>
        <taxon>Paenibacillus</taxon>
    </lineage>
</organism>
<reference evidence="12" key="1">
    <citation type="journal article" date="2019" name="Int. J. Syst. Evol. Microbiol.">
        <title>The Global Catalogue of Microorganisms (GCM) 10K type strain sequencing project: providing services to taxonomists for standard genome sequencing and annotation.</title>
        <authorList>
            <consortium name="The Broad Institute Genomics Platform"/>
            <consortium name="The Broad Institute Genome Sequencing Center for Infectious Disease"/>
            <person name="Wu L."/>
            <person name="Ma J."/>
        </authorList>
    </citation>
    <scope>NUCLEOTIDE SEQUENCE [LARGE SCALE GENOMIC DNA]</scope>
    <source>
        <strain evidence="12">GH52</strain>
    </source>
</reference>
<dbReference type="Pfam" id="PF00672">
    <property type="entry name" value="HAMP"/>
    <property type="match status" value="1"/>
</dbReference>
<dbReference type="SUPFAM" id="SSF55874">
    <property type="entry name" value="ATPase domain of HSP90 chaperone/DNA topoisomerase II/histidine kinase"/>
    <property type="match status" value="1"/>
</dbReference>
<evidence type="ECO:0000259" key="10">
    <source>
        <dbReference type="PROSITE" id="PS50885"/>
    </source>
</evidence>
<dbReference type="EMBL" id="JBHUHO010000030">
    <property type="protein sequence ID" value="MFD2116410.1"/>
    <property type="molecule type" value="Genomic_DNA"/>
</dbReference>
<dbReference type="InterPro" id="IPR050640">
    <property type="entry name" value="Bact_2-comp_sensor_kinase"/>
</dbReference>
<evidence type="ECO:0000256" key="1">
    <source>
        <dbReference type="ARBA" id="ARBA00004651"/>
    </source>
</evidence>
<comment type="subcellular location">
    <subcellularLocation>
        <location evidence="1">Cell membrane</location>
        <topology evidence="1">Multi-pass membrane protein</topology>
    </subcellularLocation>
</comment>
<dbReference type="InterPro" id="IPR010559">
    <property type="entry name" value="Sig_transdc_His_kin_internal"/>
</dbReference>
<proteinExistence type="predicted"/>
<evidence type="ECO:0000313" key="12">
    <source>
        <dbReference type="Proteomes" id="UP001597362"/>
    </source>
</evidence>